<evidence type="ECO:0000313" key="7">
    <source>
        <dbReference type="Proteomes" id="UP000326380"/>
    </source>
</evidence>
<name>A0A7L4ZTX3_9BACT</name>
<dbReference type="Pfam" id="PF03109">
    <property type="entry name" value="ABC1"/>
    <property type="match status" value="1"/>
</dbReference>
<dbReference type="GO" id="GO:0005524">
    <property type="term" value="F:ATP binding"/>
    <property type="evidence" value="ECO:0007669"/>
    <property type="project" value="UniProtKB-KW"/>
</dbReference>
<comment type="caution">
    <text evidence="6">The sequence shown here is derived from an EMBL/GenBank/DDBJ whole genome shotgun (WGS) entry which is preliminary data.</text>
</comment>
<dbReference type="PROSITE" id="PS50011">
    <property type="entry name" value="PROTEIN_KINASE_DOM"/>
    <property type="match status" value="1"/>
</dbReference>
<evidence type="ECO:0000256" key="3">
    <source>
        <dbReference type="ARBA" id="ARBA00022741"/>
    </source>
</evidence>
<dbReference type="Proteomes" id="UP000326380">
    <property type="component" value="Unassembled WGS sequence"/>
</dbReference>
<dbReference type="InterPro" id="IPR004147">
    <property type="entry name" value="ABC1_dom"/>
</dbReference>
<protein>
    <submittedName>
        <fullName evidence="6">AarF/ABC1/UbiB kinase family protein</fullName>
    </submittedName>
</protein>
<dbReference type="EMBL" id="VTWU01000001">
    <property type="protein sequence ID" value="KAA9339396.1"/>
    <property type="molecule type" value="Genomic_DNA"/>
</dbReference>
<gene>
    <name evidence="6" type="ORF">F0P96_01900</name>
</gene>
<accession>A0A7L4ZTX3</accession>
<proteinExistence type="inferred from homology"/>
<dbReference type="InterPro" id="IPR034646">
    <property type="entry name" value="ADCK3_dom"/>
</dbReference>
<keyword evidence="6" id="KW-0418">Kinase</keyword>
<keyword evidence="3" id="KW-0547">Nucleotide-binding</keyword>
<dbReference type="InterPro" id="IPR051409">
    <property type="entry name" value="Atypical_kinase_ADCK"/>
</dbReference>
<sequence>MPDEPQGGPAPEPTPEATSPLVSLPTTKVARAARFAKTGLKVGANYVKHYARRSVGAESSSADLHAANAAELYGALSEMKGSVLKVAQMLAMEKNLLPPAYAEQFAQAQYQTPPLSGPLVVKAFRDAFGKSPFELFDEFEPQARQAASIGQVHRARRNGLPLAVKVQYPGVADSIRSDIRMVKPVALRVLGLDEAQVRPYLEEVETRLLEETDYALELRRGQEIAARCRHMPHLQFPHYHAELSAARILTMDWLPGLHLKEFLATAPSQAVRNQLGQALWDFYTYQIHTLRQVHADPHPGNFLLQATDGGTVGVLDFGCVKEIPAAFQQRFLALLVPGILDDEARLEKLLTELEVLRSADAPAQRNLYLRTIKASLALVAQPFWQATFDFGDAAYLQQLYALGDELMQDPELRRQREPRGSRHFIYLNRTYVGLYALLTELGAQVDTGIPGPQAAQA</sequence>
<dbReference type="SUPFAM" id="SSF56112">
    <property type="entry name" value="Protein kinase-like (PK-like)"/>
    <property type="match status" value="1"/>
</dbReference>
<dbReference type="PANTHER" id="PTHR43851:SF3">
    <property type="entry name" value="COENZYME Q8"/>
    <property type="match status" value="1"/>
</dbReference>
<comment type="similarity">
    <text evidence="1">Belongs to the protein kinase superfamily. ADCK protein kinase family.</text>
</comment>
<evidence type="ECO:0000256" key="4">
    <source>
        <dbReference type="ARBA" id="ARBA00022840"/>
    </source>
</evidence>
<dbReference type="PANTHER" id="PTHR43851">
    <property type="match status" value="1"/>
</dbReference>
<feature type="region of interest" description="Disordered" evidence="5">
    <location>
        <begin position="1"/>
        <end position="23"/>
    </location>
</feature>
<dbReference type="AlphaFoldDB" id="A0A7L4ZTX3"/>
<dbReference type="InterPro" id="IPR000719">
    <property type="entry name" value="Prot_kinase_dom"/>
</dbReference>
<evidence type="ECO:0000313" key="6">
    <source>
        <dbReference type="EMBL" id="KAA9339396.1"/>
    </source>
</evidence>
<keyword evidence="4" id="KW-0067">ATP-binding</keyword>
<dbReference type="GO" id="GO:0004672">
    <property type="term" value="F:protein kinase activity"/>
    <property type="evidence" value="ECO:0007669"/>
    <property type="project" value="InterPro"/>
</dbReference>
<evidence type="ECO:0000256" key="5">
    <source>
        <dbReference type="SAM" id="MobiDB-lite"/>
    </source>
</evidence>
<dbReference type="CDD" id="cd13970">
    <property type="entry name" value="ABC1_ADCK3"/>
    <property type="match status" value="1"/>
</dbReference>
<keyword evidence="2" id="KW-0808">Transferase</keyword>
<dbReference type="RefSeq" id="WP_151077044.1">
    <property type="nucleotide sequence ID" value="NZ_CP047647.1"/>
</dbReference>
<dbReference type="InterPro" id="IPR011009">
    <property type="entry name" value="Kinase-like_dom_sf"/>
</dbReference>
<keyword evidence="7" id="KW-1185">Reference proteome</keyword>
<organism evidence="6 7">
    <name type="scientific">Hymenobacter busanensis</name>
    <dbReference type="NCBI Taxonomy" id="2607656"/>
    <lineage>
        <taxon>Bacteria</taxon>
        <taxon>Pseudomonadati</taxon>
        <taxon>Bacteroidota</taxon>
        <taxon>Cytophagia</taxon>
        <taxon>Cytophagales</taxon>
        <taxon>Hymenobacteraceae</taxon>
        <taxon>Hymenobacter</taxon>
    </lineage>
</organism>
<evidence type="ECO:0000256" key="2">
    <source>
        <dbReference type="ARBA" id="ARBA00022679"/>
    </source>
</evidence>
<reference evidence="6 7" key="1">
    <citation type="submission" date="2019-09" db="EMBL/GenBank/DDBJ databases">
        <title>Genome sequence of Hymenobacter sp. M3.</title>
        <authorList>
            <person name="Srinivasan S."/>
        </authorList>
    </citation>
    <scope>NUCLEOTIDE SEQUENCE [LARGE SCALE GENOMIC DNA]</scope>
    <source>
        <strain evidence="6 7">M3</strain>
    </source>
</reference>
<evidence type="ECO:0000256" key="1">
    <source>
        <dbReference type="ARBA" id="ARBA00009670"/>
    </source>
</evidence>